<evidence type="ECO:0000256" key="1">
    <source>
        <dbReference type="SAM" id="Coils"/>
    </source>
</evidence>
<dbReference type="SMART" id="SM00959">
    <property type="entry name" value="Rho_N"/>
    <property type="match status" value="1"/>
</dbReference>
<sequence>MACDLWGPPYNQVAEESSCMQPGWQYDFHFGYGFDVIEENALNEKFCLQVLQILISKADAEIDELENYLVSLQSELAWAEYDDWSEICCNGLRKRIDCLDVSIKALRNRDENDVEVHLLMHTQPAERAHDIVRTLFKSYRHGKDKQNDQPLDDIVLDSGSDSLGHVADYLLESQKPSVSDFNVAAEETQGPCIIHAENCASINKSSQLVEKKSNNSEIEKQLDNIDAKDQIKYYLAQAAEHTDENKAANNHVLESSEKQGAREEDYSPEDKMVIQNSPSKSAGKRMLNLEIVKVESPEITMNASNMDAQEHAIGGYLNKKKKLNSSGLKITCEEVTERSSLSTEDVIILDSLSISVEERVDCSKKVKPANSISKGPVSSACKQTAGLSKEMKQLCKSGGKADGHDVQEHNVTANCKNGTSDASSIPGCNGSDSKSDKPTSAMVKNVSPDTLSCTTGFNRSRDDSDSWLGALGQEKSQKCDMDQKPCDIALKASHKRSMKEAKVSSTNKMESSSSLSEGQEKRRDHSQVVKVKKAALNNSEHSALTLLVDLQAEKEKIKTSLQLKGGEMHLDEIQMAASDENFGMNLSMVPQGKKAEMSVKSNPTNNQEFNPISKEAVSNSSLSPNARKQQKTLNSASLNCSLNGRFQNKISPLTLLEADEKGAKPDDHQSSVSPSQKKSRRASSLPMVVELRSSAFQIEFSKLHGDTIDCTGKKECSVSESYSADDCCIGLSLASVISNLKDMKLSDLRAIAKEHKLTKYHKLRKEDLVEKIVNRLGC</sequence>
<feature type="coiled-coil region" evidence="1">
    <location>
        <begin position="48"/>
        <end position="75"/>
    </location>
</feature>
<dbReference type="Gene3D" id="1.10.720.10">
    <property type="match status" value="1"/>
</dbReference>
<feature type="compositionally biased region" description="Basic and acidic residues" evidence="2">
    <location>
        <begin position="254"/>
        <end position="272"/>
    </location>
</feature>
<feature type="compositionally biased region" description="Polar residues" evidence="2">
    <location>
        <begin position="503"/>
        <end position="517"/>
    </location>
</feature>
<dbReference type="InterPro" id="IPR011112">
    <property type="entry name" value="Rho-like_N"/>
</dbReference>
<keyword evidence="1" id="KW-0175">Coiled coil</keyword>
<proteinExistence type="predicted"/>
<comment type="caution">
    <text evidence="4">The sequence shown here is derived from an EMBL/GenBank/DDBJ whole genome shotgun (WGS) entry which is preliminary data.</text>
</comment>
<dbReference type="EMBL" id="BPVZ01000076">
    <property type="protein sequence ID" value="GKV27632.1"/>
    <property type="molecule type" value="Genomic_DNA"/>
</dbReference>
<dbReference type="InterPro" id="IPR036269">
    <property type="entry name" value="Rho_N_sf"/>
</dbReference>
<name>A0AAV5KSS1_9ROSI</name>
<feature type="region of interest" description="Disordered" evidence="2">
    <location>
        <begin position="243"/>
        <end position="280"/>
    </location>
</feature>
<reference evidence="4 5" key="1">
    <citation type="journal article" date="2021" name="Commun. Biol.">
        <title>The genome of Shorea leprosula (Dipterocarpaceae) highlights the ecological relevance of drought in aseasonal tropical rainforests.</title>
        <authorList>
            <person name="Ng K.K.S."/>
            <person name="Kobayashi M.J."/>
            <person name="Fawcett J.A."/>
            <person name="Hatakeyama M."/>
            <person name="Paape T."/>
            <person name="Ng C.H."/>
            <person name="Ang C.C."/>
            <person name="Tnah L.H."/>
            <person name="Lee C.T."/>
            <person name="Nishiyama T."/>
            <person name="Sese J."/>
            <person name="O'Brien M.J."/>
            <person name="Copetti D."/>
            <person name="Mohd Noor M.I."/>
            <person name="Ong R.C."/>
            <person name="Putra M."/>
            <person name="Sireger I.Z."/>
            <person name="Indrioko S."/>
            <person name="Kosugi Y."/>
            <person name="Izuno A."/>
            <person name="Isagi Y."/>
            <person name="Lee S.L."/>
            <person name="Shimizu K.K."/>
        </authorList>
    </citation>
    <scope>NUCLEOTIDE SEQUENCE [LARGE SCALE GENOMIC DNA]</scope>
    <source>
        <strain evidence="4">214</strain>
    </source>
</reference>
<feature type="region of interest" description="Disordered" evidence="2">
    <location>
        <begin position="413"/>
        <end position="458"/>
    </location>
</feature>
<feature type="compositionally biased region" description="Polar residues" evidence="2">
    <location>
        <begin position="447"/>
        <end position="458"/>
    </location>
</feature>
<gene>
    <name evidence="4" type="ORF">SLEP1_g36780</name>
</gene>
<evidence type="ECO:0000256" key="2">
    <source>
        <dbReference type="SAM" id="MobiDB-lite"/>
    </source>
</evidence>
<dbReference type="AlphaFoldDB" id="A0AAV5KSS1"/>
<feature type="compositionally biased region" description="Polar residues" evidence="2">
    <location>
        <begin position="413"/>
        <end position="423"/>
    </location>
</feature>
<accession>A0AAV5KSS1</accession>
<dbReference type="SUPFAM" id="SSF68912">
    <property type="entry name" value="Rho N-terminal domain-like"/>
    <property type="match status" value="1"/>
</dbReference>
<feature type="compositionally biased region" description="Basic and acidic residues" evidence="2">
    <location>
        <begin position="518"/>
        <end position="527"/>
    </location>
</feature>
<feature type="region of interest" description="Disordered" evidence="2">
    <location>
        <begin position="661"/>
        <end position="684"/>
    </location>
</feature>
<protein>
    <recommendedName>
        <fullName evidence="3">Rho termination factor-like N-terminal domain-containing protein</fullName>
    </recommendedName>
</protein>
<evidence type="ECO:0000313" key="4">
    <source>
        <dbReference type="EMBL" id="GKV27632.1"/>
    </source>
</evidence>
<dbReference type="GO" id="GO:0006353">
    <property type="term" value="P:DNA-templated transcription termination"/>
    <property type="evidence" value="ECO:0007669"/>
    <property type="project" value="InterPro"/>
</dbReference>
<keyword evidence="5" id="KW-1185">Reference proteome</keyword>
<evidence type="ECO:0000259" key="3">
    <source>
        <dbReference type="SMART" id="SM00959"/>
    </source>
</evidence>
<dbReference type="Pfam" id="PF07498">
    <property type="entry name" value="Rho_N"/>
    <property type="match status" value="1"/>
</dbReference>
<dbReference type="Proteomes" id="UP001054252">
    <property type="component" value="Unassembled WGS sequence"/>
</dbReference>
<evidence type="ECO:0000313" key="5">
    <source>
        <dbReference type="Proteomes" id="UP001054252"/>
    </source>
</evidence>
<feature type="domain" description="Rho termination factor-like N-terminal" evidence="3">
    <location>
        <begin position="739"/>
        <end position="777"/>
    </location>
</feature>
<feature type="region of interest" description="Disordered" evidence="2">
    <location>
        <begin position="490"/>
        <end position="527"/>
    </location>
</feature>
<organism evidence="4 5">
    <name type="scientific">Rubroshorea leprosula</name>
    <dbReference type="NCBI Taxonomy" id="152421"/>
    <lineage>
        <taxon>Eukaryota</taxon>
        <taxon>Viridiplantae</taxon>
        <taxon>Streptophyta</taxon>
        <taxon>Embryophyta</taxon>
        <taxon>Tracheophyta</taxon>
        <taxon>Spermatophyta</taxon>
        <taxon>Magnoliopsida</taxon>
        <taxon>eudicotyledons</taxon>
        <taxon>Gunneridae</taxon>
        <taxon>Pentapetalae</taxon>
        <taxon>rosids</taxon>
        <taxon>malvids</taxon>
        <taxon>Malvales</taxon>
        <taxon>Dipterocarpaceae</taxon>
        <taxon>Rubroshorea</taxon>
    </lineage>
</organism>